<dbReference type="AlphaFoldDB" id="L8HCC0"/>
<gene>
    <name evidence="1" type="ORF">ACA1_397630</name>
</gene>
<proteinExistence type="predicted"/>
<dbReference type="VEuPathDB" id="AmoebaDB:ACA1_397630"/>
<dbReference type="Proteomes" id="UP000011083">
    <property type="component" value="Unassembled WGS sequence"/>
</dbReference>
<dbReference type="KEGG" id="acan:ACA1_397630"/>
<protein>
    <submittedName>
        <fullName evidence="1">Uncharacterized protein</fullName>
    </submittedName>
</protein>
<dbReference type="RefSeq" id="XP_004351664.1">
    <property type="nucleotide sequence ID" value="XM_004351612.1"/>
</dbReference>
<name>L8HCC0_ACACF</name>
<reference evidence="1 2" key="1">
    <citation type="journal article" date="2013" name="Genome Biol.">
        <title>Genome of Acanthamoeba castellanii highlights extensive lateral gene transfer and early evolution of tyrosine kinase signaling.</title>
        <authorList>
            <person name="Clarke M."/>
            <person name="Lohan A.J."/>
            <person name="Liu B."/>
            <person name="Lagkouvardos I."/>
            <person name="Roy S."/>
            <person name="Zafar N."/>
            <person name="Bertelli C."/>
            <person name="Schilde C."/>
            <person name="Kianianmomeni A."/>
            <person name="Burglin T.R."/>
            <person name="Frech C."/>
            <person name="Turcotte B."/>
            <person name="Kopec K.O."/>
            <person name="Synnott J.M."/>
            <person name="Choo C."/>
            <person name="Paponov I."/>
            <person name="Finkler A."/>
            <person name="Soon Heng Tan C."/>
            <person name="Hutchins A.P."/>
            <person name="Weinmeier T."/>
            <person name="Rattei T."/>
            <person name="Chu J.S."/>
            <person name="Gimenez G."/>
            <person name="Irimia M."/>
            <person name="Rigden D.J."/>
            <person name="Fitzpatrick D.A."/>
            <person name="Lorenzo-Morales J."/>
            <person name="Bateman A."/>
            <person name="Chiu C.H."/>
            <person name="Tang P."/>
            <person name="Hegemann P."/>
            <person name="Fromm H."/>
            <person name="Raoult D."/>
            <person name="Greub G."/>
            <person name="Miranda-Saavedra D."/>
            <person name="Chen N."/>
            <person name="Nash P."/>
            <person name="Ginger M.L."/>
            <person name="Horn M."/>
            <person name="Schaap P."/>
            <person name="Caler L."/>
            <person name="Loftus B."/>
        </authorList>
    </citation>
    <scope>NUCLEOTIDE SEQUENCE [LARGE SCALE GENOMIC DNA]</scope>
    <source>
        <strain evidence="1 2">Neff</strain>
    </source>
</reference>
<dbReference type="EMBL" id="KB007869">
    <property type="protein sequence ID" value="ELR22887.1"/>
    <property type="molecule type" value="Genomic_DNA"/>
</dbReference>
<organism evidence="1 2">
    <name type="scientific">Acanthamoeba castellanii (strain ATCC 30010 / Neff)</name>
    <dbReference type="NCBI Taxonomy" id="1257118"/>
    <lineage>
        <taxon>Eukaryota</taxon>
        <taxon>Amoebozoa</taxon>
        <taxon>Discosea</taxon>
        <taxon>Longamoebia</taxon>
        <taxon>Centramoebida</taxon>
        <taxon>Acanthamoebidae</taxon>
        <taxon>Acanthamoeba</taxon>
    </lineage>
</organism>
<dbReference type="GeneID" id="14923850"/>
<evidence type="ECO:0000313" key="1">
    <source>
        <dbReference type="EMBL" id="ELR22887.1"/>
    </source>
</evidence>
<sequence>MDLRSLVNYYQEKDKVGEEKKAQEQSYPCGRYCNHLYTPPSILTAEQQLQQQQQYYQQYYAYYGYGQQPQVYATAPAAGDDAAILDLLSHLRLIRRGRPRMPEMQRCKRPMMR</sequence>
<accession>L8HCC0</accession>
<evidence type="ECO:0000313" key="2">
    <source>
        <dbReference type="Proteomes" id="UP000011083"/>
    </source>
</evidence>
<keyword evidence="2" id="KW-1185">Reference proteome</keyword>